<dbReference type="PANTHER" id="PTHR34315:SF1">
    <property type="entry name" value="INTRADIOL RING-CLEAVAGE DIOXYGENASES DOMAIN-CONTAINING PROTEIN-RELATED"/>
    <property type="match status" value="1"/>
</dbReference>
<gene>
    <name evidence="1" type="ORF">Plil01_000921500</name>
</gene>
<sequence length="203" mass="21476">MQSGVYSGVVTNSTDTLSFDATFLRGVTPTDEDGVAQMISIFSGHYEGRATHVHFIDNYGGAVLANRTYSGGSVAHVGQFFFDQSIITKVEKVDSYAVNTQGITLNKDDKWFEVTAERDYDPIMSYALLGESVEDGVFVWISLAVDMKAAQEVEEAATLTANGGVVSKGAIGNGAGTDSSASTIRQITSLLGGALAMLVVLVL</sequence>
<dbReference type="Proteomes" id="UP001165083">
    <property type="component" value="Unassembled WGS sequence"/>
</dbReference>
<dbReference type="AlphaFoldDB" id="A0A9W6WYN6"/>
<dbReference type="GO" id="GO:0016702">
    <property type="term" value="F:oxidoreductase activity, acting on single donors with incorporation of molecular oxygen, incorporation of two atoms of oxygen"/>
    <property type="evidence" value="ECO:0007669"/>
    <property type="project" value="InterPro"/>
</dbReference>
<dbReference type="InterPro" id="IPR015889">
    <property type="entry name" value="Intradiol_dOase_core"/>
</dbReference>
<evidence type="ECO:0000313" key="1">
    <source>
        <dbReference type="EMBL" id="GMF22951.1"/>
    </source>
</evidence>
<keyword evidence="2" id="KW-1185">Reference proteome</keyword>
<name>A0A9W6WYN6_9STRA</name>
<reference evidence="1" key="1">
    <citation type="submission" date="2023-04" db="EMBL/GenBank/DDBJ databases">
        <title>Phytophthora lilii NBRC 32176.</title>
        <authorList>
            <person name="Ichikawa N."/>
            <person name="Sato H."/>
            <person name="Tonouchi N."/>
        </authorList>
    </citation>
    <scope>NUCLEOTIDE SEQUENCE</scope>
    <source>
        <strain evidence="1">NBRC 32176</strain>
    </source>
</reference>
<dbReference type="Gene3D" id="2.60.130.10">
    <property type="entry name" value="Aromatic compound dioxygenase"/>
    <property type="match status" value="1"/>
</dbReference>
<accession>A0A9W6WYN6</accession>
<dbReference type="EMBL" id="BSXW01000456">
    <property type="protein sequence ID" value="GMF22951.1"/>
    <property type="molecule type" value="Genomic_DNA"/>
</dbReference>
<dbReference type="GO" id="GO:0005506">
    <property type="term" value="F:iron ion binding"/>
    <property type="evidence" value="ECO:0007669"/>
    <property type="project" value="InterPro"/>
</dbReference>
<dbReference type="OrthoDB" id="121380at2759"/>
<proteinExistence type="predicted"/>
<dbReference type="SUPFAM" id="SSF49482">
    <property type="entry name" value="Aromatic compound dioxygenase"/>
    <property type="match status" value="1"/>
</dbReference>
<evidence type="ECO:0000313" key="2">
    <source>
        <dbReference type="Proteomes" id="UP001165083"/>
    </source>
</evidence>
<dbReference type="PANTHER" id="PTHR34315">
    <property type="match status" value="1"/>
</dbReference>
<protein>
    <submittedName>
        <fullName evidence="1">Unnamed protein product</fullName>
    </submittedName>
</protein>
<organism evidence="1 2">
    <name type="scientific">Phytophthora lilii</name>
    <dbReference type="NCBI Taxonomy" id="2077276"/>
    <lineage>
        <taxon>Eukaryota</taxon>
        <taxon>Sar</taxon>
        <taxon>Stramenopiles</taxon>
        <taxon>Oomycota</taxon>
        <taxon>Peronosporomycetes</taxon>
        <taxon>Peronosporales</taxon>
        <taxon>Peronosporaceae</taxon>
        <taxon>Phytophthora</taxon>
    </lineage>
</organism>
<comment type="caution">
    <text evidence="1">The sequence shown here is derived from an EMBL/GenBank/DDBJ whole genome shotgun (WGS) entry which is preliminary data.</text>
</comment>